<name>A0A0A7S9S0_FRIPE</name>
<evidence type="ECO:0000259" key="2">
    <source>
        <dbReference type="PROSITE" id="PS50206"/>
    </source>
</evidence>
<evidence type="ECO:0000313" key="3">
    <source>
        <dbReference type="EMBL" id="AJA46076.1"/>
    </source>
</evidence>
<protein>
    <submittedName>
        <fullName evidence="3">Rhodanese-related sulfurtransferase</fullName>
    </submittedName>
</protein>
<dbReference type="PROSITE" id="PS50206">
    <property type="entry name" value="RHODANESE_3"/>
    <property type="match status" value="1"/>
</dbReference>
<proteinExistence type="predicted"/>
<dbReference type="HOGENOM" id="CLU_089574_1_5_6"/>
<organism evidence="3 4">
    <name type="scientific">Frischella perrara</name>
    <dbReference type="NCBI Taxonomy" id="1267021"/>
    <lineage>
        <taxon>Bacteria</taxon>
        <taxon>Pseudomonadati</taxon>
        <taxon>Pseudomonadota</taxon>
        <taxon>Gammaproteobacteria</taxon>
        <taxon>Orbales</taxon>
        <taxon>Orbaceae</taxon>
        <taxon>Frischella</taxon>
    </lineage>
</organism>
<dbReference type="CDD" id="cd00158">
    <property type="entry name" value="RHOD"/>
    <property type="match status" value="1"/>
</dbReference>
<feature type="transmembrane region" description="Helical" evidence="1">
    <location>
        <begin position="24"/>
        <end position="41"/>
    </location>
</feature>
<keyword evidence="1" id="KW-0812">Transmembrane</keyword>
<dbReference type="SMART" id="SM00450">
    <property type="entry name" value="RHOD"/>
    <property type="match status" value="1"/>
</dbReference>
<sequence length="153" mass="16893">MIGNSTNMDFIVNEIFPFFKNHPILTLGWVAIAFMIIQMTVKMKLSKVKVISNAIAIQMINNQNAAVVDLRNADNFKKGHIAESINILPIDIKNGSTKSIDKYKALPVILVDENDLNTVALGETLSKQGFNHLFALKDGIAGWNGENLPLVTK</sequence>
<dbReference type="STRING" id="1267021.FPB0191_02273"/>
<dbReference type="PANTHER" id="PTHR43031:SF18">
    <property type="entry name" value="RHODANESE-RELATED SULFURTRANSFERASES"/>
    <property type="match status" value="1"/>
</dbReference>
<dbReference type="KEGG" id="fpp:FPB0191_02273"/>
<dbReference type="Gene3D" id="3.40.250.10">
    <property type="entry name" value="Rhodanese-like domain"/>
    <property type="match status" value="1"/>
</dbReference>
<feature type="domain" description="Rhodanese" evidence="2">
    <location>
        <begin position="61"/>
        <end position="152"/>
    </location>
</feature>
<dbReference type="InterPro" id="IPR050229">
    <property type="entry name" value="GlpE_sulfurtransferase"/>
</dbReference>
<dbReference type="Pfam" id="PF00581">
    <property type="entry name" value="Rhodanese"/>
    <property type="match status" value="1"/>
</dbReference>
<dbReference type="Proteomes" id="UP000030901">
    <property type="component" value="Chromosome"/>
</dbReference>
<dbReference type="PANTHER" id="PTHR43031">
    <property type="entry name" value="FAD-DEPENDENT OXIDOREDUCTASE"/>
    <property type="match status" value="1"/>
</dbReference>
<gene>
    <name evidence="3" type="ORF">FPB0191_02273</name>
</gene>
<dbReference type="AlphaFoldDB" id="A0A0A7S9S0"/>
<keyword evidence="1" id="KW-1133">Transmembrane helix</keyword>
<evidence type="ECO:0000256" key="1">
    <source>
        <dbReference type="SAM" id="Phobius"/>
    </source>
</evidence>
<accession>A0A0A7S9S0</accession>
<dbReference type="GO" id="GO:0016740">
    <property type="term" value="F:transferase activity"/>
    <property type="evidence" value="ECO:0007669"/>
    <property type="project" value="UniProtKB-KW"/>
</dbReference>
<reference evidence="3 4" key="1">
    <citation type="journal article" date="2014" name="Appl. Environ. Microbiol.">
        <title>Gut symbionts from distinct hosts exhibit genotoxic activity via divergent colibactin biosynthetic pathways.</title>
        <authorList>
            <person name="Engel P."/>
            <person name="Vizcaino M.I."/>
            <person name="Crawford J.M."/>
        </authorList>
    </citation>
    <scope>NUCLEOTIDE SEQUENCE [LARGE SCALE GENOMIC DNA]</scope>
    <source>
        <strain evidence="3 4">PEB0191</strain>
    </source>
</reference>
<dbReference type="InterPro" id="IPR036873">
    <property type="entry name" value="Rhodanese-like_dom_sf"/>
</dbReference>
<dbReference type="InterPro" id="IPR001763">
    <property type="entry name" value="Rhodanese-like_dom"/>
</dbReference>
<keyword evidence="3" id="KW-0808">Transferase</keyword>
<keyword evidence="4" id="KW-1185">Reference proteome</keyword>
<dbReference type="EMBL" id="CP009056">
    <property type="protein sequence ID" value="AJA46076.1"/>
    <property type="molecule type" value="Genomic_DNA"/>
</dbReference>
<dbReference type="SUPFAM" id="SSF52821">
    <property type="entry name" value="Rhodanese/Cell cycle control phosphatase"/>
    <property type="match status" value="1"/>
</dbReference>
<evidence type="ECO:0000313" key="4">
    <source>
        <dbReference type="Proteomes" id="UP000030901"/>
    </source>
</evidence>
<keyword evidence="1" id="KW-0472">Membrane</keyword>